<dbReference type="SUPFAM" id="SSF160719">
    <property type="entry name" value="gpW/gp25-like"/>
    <property type="match status" value="1"/>
</dbReference>
<reference evidence="2 3" key="1">
    <citation type="journal article" date="2018" name="Nat. Biotechnol.">
        <title>A standardized bacterial taxonomy based on genome phylogeny substantially revises the tree of life.</title>
        <authorList>
            <person name="Parks D.H."/>
            <person name="Chuvochina M."/>
            <person name="Waite D.W."/>
            <person name="Rinke C."/>
            <person name="Skarshewski A."/>
            <person name="Chaumeil P.A."/>
            <person name="Hugenholtz P."/>
        </authorList>
    </citation>
    <scope>NUCLEOTIDE SEQUENCE [LARGE SCALE GENOMIC DNA]</scope>
    <source>
        <strain evidence="2">UBA11264</strain>
    </source>
</reference>
<evidence type="ECO:0000313" key="2">
    <source>
        <dbReference type="EMBL" id="HCJ98487.1"/>
    </source>
</evidence>
<dbReference type="PANTHER" id="PTHR38595">
    <property type="entry name" value="CYTOPLASMIC PROTEIN-RELATED"/>
    <property type="match status" value="1"/>
</dbReference>
<dbReference type="AlphaFoldDB" id="A0A9C7V5L4"/>
<gene>
    <name evidence="2" type="ORF">DHV72_00450</name>
</gene>
<dbReference type="Proteomes" id="UP000262210">
    <property type="component" value="Unassembled WGS sequence"/>
</dbReference>
<dbReference type="InterPro" id="IPR053176">
    <property type="entry name" value="T6SS_TssE1-like"/>
</dbReference>
<name>A0A9C7V5L4_9GAMM</name>
<dbReference type="Pfam" id="PF04965">
    <property type="entry name" value="GPW_gp25"/>
    <property type="match status" value="1"/>
</dbReference>
<dbReference type="EMBL" id="DPSM01000001">
    <property type="protein sequence ID" value="HCJ98487.1"/>
    <property type="molecule type" value="Genomic_DNA"/>
</dbReference>
<dbReference type="PANTHER" id="PTHR38595:SF1">
    <property type="entry name" value="TYPE VI SECRETION SYSTEM COMPONENT TSSE1"/>
    <property type="match status" value="1"/>
</dbReference>
<dbReference type="InterPro" id="IPR007048">
    <property type="entry name" value="IraD/Gp25-like"/>
</dbReference>
<feature type="domain" description="IraD/Gp25-like" evidence="1">
    <location>
        <begin position="36"/>
        <end position="131"/>
    </location>
</feature>
<dbReference type="RefSeq" id="WP_278430114.1">
    <property type="nucleotide sequence ID" value="NZ_DPSM01000001.1"/>
</dbReference>
<comment type="caution">
    <text evidence="2">The sequence shown here is derived from an EMBL/GenBank/DDBJ whole genome shotgun (WGS) entry which is preliminary data.</text>
</comment>
<accession>A0A9C7V5L4</accession>
<organism evidence="2 3">
    <name type="scientific">Serratia grimesii</name>
    <dbReference type="NCBI Taxonomy" id="82995"/>
    <lineage>
        <taxon>Bacteria</taxon>
        <taxon>Pseudomonadati</taxon>
        <taxon>Pseudomonadota</taxon>
        <taxon>Gammaproteobacteria</taxon>
        <taxon>Enterobacterales</taxon>
        <taxon>Yersiniaceae</taxon>
        <taxon>Serratia</taxon>
    </lineage>
</organism>
<protein>
    <recommendedName>
        <fullName evidence="1">IraD/Gp25-like domain-containing protein</fullName>
    </recommendedName>
</protein>
<evidence type="ECO:0000259" key="1">
    <source>
        <dbReference type="Pfam" id="PF04965"/>
    </source>
</evidence>
<evidence type="ECO:0000313" key="3">
    <source>
        <dbReference type="Proteomes" id="UP000262210"/>
    </source>
</evidence>
<sequence>MLIEKRSLPLLERFAAKTPINPTEYNSNKINRQISDYLRSRLAILFNASGVEALERTDKYPFAASSVLNFGVGNLAGREVSGIDQRRLANRIRQAILRFEPRINQAGLAVRFAQVDGGCGTSLNFIIEGEVDYLHERFAFSLNSLWNTDSGEVQVTPFYVGTAYG</sequence>
<proteinExistence type="predicted"/>